<organism evidence="2 3">
    <name type="scientific">Helicobacter mustelae (strain ATCC 43772 / CCUG 25715 / CIP 103759 / LMG 18044 / NCTC 12198 / R85-136P)</name>
    <name type="common">Campylobacter mustelae</name>
    <dbReference type="NCBI Taxonomy" id="679897"/>
    <lineage>
        <taxon>Bacteria</taxon>
        <taxon>Pseudomonadati</taxon>
        <taxon>Campylobacterota</taxon>
        <taxon>Epsilonproteobacteria</taxon>
        <taxon>Campylobacterales</taxon>
        <taxon>Helicobacteraceae</taxon>
        <taxon>Helicobacter</taxon>
    </lineage>
</organism>
<gene>
    <name evidence="2" type="ordered locus">HMU09460</name>
</gene>
<dbReference type="Proteomes" id="UP000001522">
    <property type="component" value="Chromosome"/>
</dbReference>
<dbReference type="KEGG" id="hms:HMU09460"/>
<dbReference type="GO" id="GO:0003723">
    <property type="term" value="F:RNA binding"/>
    <property type="evidence" value="ECO:0007669"/>
    <property type="project" value="InterPro"/>
</dbReference>
<dbReference type="PANTHER" id="PTHR35800">
    <property type="entry name" value="PROTEIN JAG"/>
    <property type="match status" value="1"/>
</dbReference>
<proteinExistence type="predicted"/>
<dbReference type="AlphaFoldDB" id="D3UI80"/>
<dbReference type="PANTHER" id="PTHR35800:SF1">
    <property type="entry name" value="RNA-BINDING PROTEIN KHPB"/>
    <property type="match status" value="1"/>
</dbReference>
<name>D3UI80_HELM1</name>
<dbReference type="SMART" id="SM01245">
    <property type="entry name" value="Jag_N"/>
    <property type="match status" value="1"/>
</dbReference>
<reference evidence="2 3" key="1">
    <citation type="journal article" date="2010" name="BMC Genomics">
        <title>Comparative genomics and proteomics of Helicobacter mustelae, an ulcerogenic and carcinogenic gastric pathogen.</title>
        <authorList>
            <person name="O'Toole P.W."/>
            <person name="Snelling W.J."/>
            <person name="Canchaya C."/>
            <person name="Forde B.M."/>
            <person name="Hardie K.R."/>
            <person name="Josenhans C."/>
            <person name="Graham R.L.J."/>
            <person name="McMullan G."/>
            <person name="Parkhill J."/>
            <person name="Belda E."/>
            <person name="Bentley S.D."/>
        </authorList>
    </citation>
    <scope>NUCLEOTIDE SEQUENCE [LARGE SCALE GENOMIC DNA]</scope>
    <source>
        <strain evidence="3">ATCC 43772 / LMG 18044 / NCTC 12198 / 12198</strain>
    </source>
</reference>
<dbReference type="InterPro" id="IPR015946">
    <property type="entry name" value="KH_dom-like_a/b"/>
</dbReference>
<dbReference type="EMBL" id="FN555004">
    <property type="protein sequence ID" value="CBG40203.1"/>
    <property type="molecule type" value="Genomic_DNA"/>
</dbReference>
<dbReference type="Gene3D" id="3.30.300.20">
    <property type="match status" value="1"/>
</dbReference>
<dbReference type="Gene3D" id="3.30.1370.180">
    <property type="match status" value="1"/>
</dbReference>
<dbReference type="Pfam" id="PF18472">
    <property type="entry name" value="HP1451_C"/>
    <property type="match status" value="1"/>
</dbReference>
<evidence type="ECO:0000313" key="2">
    <source>
        <dbReference type="EMBL" id="CBG40203.1"/>
    </source>
</evidence>
<feature type="domain" description="RNA-binding protein KhpB N-terminal" evidence="1">
    <location>
        <begin position="3"/>
        <end position="54"/>
    </location>
</feature>
<protein>
    <recommendedName>
        <fullName evidence="1">RNA-binding protein KhpB N-terminal domain-containing protein</fullName>
    </recommendedName>
</protein>
<dbReference type="InterPro" id="IPR039247">
    <property type="entry name" value="KhpB"/>
</dbReference>
<dbReference type="InterPro" id="IPR038247">
    <property type="entry name" value="Jag_N_dom_sf"/>
</dbReference>
<dbReference type="STRING" id="679897.HMU09460"/>
<dbReference type="HOGENOM" id="CLU_065101_0_0_7"/>
<evidence type="ECO:0000259" key="1">
    <source>
        <dbReference type="SMART" id="SM01245"/>
    </source>
</evidence>
<evidence type="ECO:0000313" key="3">
    <source>
        <dbReference type="Proteomes" id="UP000001522"/>
    </source>
</evidence>
<dbReference type="Gene3D" id="3.30.30.80">
    <property type="entry name" value="probable RNA-binding protein from clostridium symbiosum atcc 14940"/>
    <property type="match status" value="1"/>
</dbReference>
<dbReference type="eggNOG" id="COG1847">
    <property type="taxonomic scope" value="Bacteria"/>
</dbReference>
<dbReference type="RefSeq" id="WP_013023275.1">
    <property type="nucleotide sequence ID" value="NC_013949.1"/>
</dbReference>
<dbReference type="InterPro" id="IPR040977">
    <property type="entry name" value="HP1451_C"/>
</dbReference>
<sequence length="221" mass="26037">MKKFTAPTLQNALIQASEALNCSVVDLEYEVLQHPSPGLLGIGKKQAVIIANRKTPPKESQNSKFTPEMVKVQEHCKIIQEELRELLACMPYEIDAIEVTPYDHQTLFIFLDGEDSPLLIGENGYRYRAFSYMLFYWVHFRYGYNIRLEVARFLQMQEEMVDQYMRSIHPYIEHSKHFKTKKLNGTSAFLLLKRLREKYPGKYISIKQEENEQYILIRSFE</sequence>
<accession>D3UI80</accession>
<dbReference type="InterPro" id="IPR032782">
    <property type="entry name" value="KhpB_N"/>
</dbReference>
<keyword evidence="3" id="KW-1185">Reference proteome</keyword>
<dbReference type="Pfam" id="PF14804">
    <property type="entry name" value="Jag_N"/>
    <property type="match status" value="1"/>
</dbReference>